<dbReference type="Pfam" id="PF00534">
    <property type="entry name" value="Glycos_transf_1"/>
    <property type="match status" value="1"/>
</dbReference>
<reference evidence="3 4" key="1">
    <citation type="submission" date="2018-08" db="EMBL/GenBank/DDBJ databases">
        <title>A genome reference for cultivated species of the human gut microbiota.</title>
        <authorList>
            <person name="Zou Y."/>
            <person name="Xue W."/>
            <person name="Luo G."/>
        </authorList>
    </citation>
    <scope>NUCLEOTIDE SEQUENCE [LARGE SCALE GENOMIC DNA]</scope>
    <source>
        <strain evidence="3 4">AF25-15</strain>
    </source>
</reference>
<evidence type="ECO:0000313" key="3">
    <source>
        <dbReference type="EMBL" id="RGR54169.1"/>
    </source>
</evidence>
<name>A0A395UZN4_9FIRM</name>
<keyword evidence="3" id="KW-0808">Transferase</keyword>
<dbReference type="PANTHER" id="PTHR12526:SF630">
    <property type="entry name" value="GLYCOSYLTRANSFERASE"/>
    <property type="match status" value="1"/>
</dbReference>
<dbReference type="InterPro" id="IPR001296">
    <property type="entry name" value="Glyco_trans_1"/>
</dbReference>
<dbReference type="AlphaFoldDB" id="A0A395UZN4"/>
<dbReference type="PANTHER" id="PTHR12526">
    <property type="entry name" value="GLYCOSYLTRANSFERASE"/>
    <property type="match status" value="1"/>
</dbReference>
<dbReference type="SUPFAM" id="SSF53756">
    <property type="entry name" value="UDP-Glycosyltransferase/glycogen phosphorylase"/>
    <property type="match status" value="1"/>
</dbReference>
<dbReference type="InterPro" id="IPR028098">
    <property type="entry name" value="Glyco_trans_4-like_N"/>
</dbReference>
<evidence type="ECO:0000313" key="4">
    <source>
        <dbReference type="Proteomes" id="UP000266066"/>
    </source>
</evidence>
<feature type="domain" description="Glycosyl transferase family 1" evidence="1">
    <location>
        <begin position="179"/>
        <end position="338"/>
    </location>
</feature>
<dbReference type="RefSeq" id="WP_118392301.1">
    <property type="nucleotide sequence ID" value="NZ_JADNGW010000005.1"/>
</dbReference>
<dbReference type="Pfam" id="PF13439">
    <property type="entry name" value="Glyco_transf_4"/>
    <property type="match status" value="1"/>
</dbReference>
<evidence type="ECO:0000259" key="1">
    <source>
        <dbReference type="Pfam" id="PF00534"/>
    </source>
</evidence>
<dbReference type="Proteomes" id="UP000266066">
    <property type="component" value="Unassembled WGS sequence"/>
</dbReference>
<dbReference type="GO" id="GO:0016757">
    <property type="term" value="F:glycosyltransferase activity"/>
    <property type="evidence" value="ECO:0007669"/>
    <property type="project" value="InterPro"/>
</dbReference>
<protein>
    <submittedName>
        <fullName evidence="3">Glycosyltransferase family 1 protein</fullName>
    </submittedName>
</protein>
<dbReference type="Gene3D" id="3.40.50.2000">
    <property type="entry name" value="Glycogen Phosphorylase B"/>
    <property type="match status" value="2"/>
</dbReference>
<proteinExistence type="predicted"/>
<comment type="caution">
    <text evidence="3">The sequence shown here is derived from an EMBL/GenBank/DDBJ whole genome shotgun (WGS) entry which is preliminary data.</text>
</comment>
<evidence type="ECO:0000259" key="2">
    <source>
        <dbReference type="Pfam" id="PF13439"/>
    </source>
</evidence>
<gene>
    <name evidence="3" type="ORF">DWY38_09920</name>
</gene>
<dbReference type="CDD" id="cd03801">
    <property type="entry name" value="GT4_PimA-like"/>
    <property type="match status" value="1"/>
</dbReference>
<accession>A0A395UZN4</accession>
<feature type="domain" description="Glycosyltransferase subfamily 4-like N-terminal" evidence="2">
    <location>
        <begin position="18"/>
        <end position="163"/>
    </location>
</feature>
<organism evidence="3 4">
    <name type="scientific">Agathobacter rectalis</name>
    <dbReference type="NCBI Taxonomy" id="39491"/>
    <lineage>
        <taxon>Bacteria</taxon>
        <taxon>Bacillati</taxon>
        <taxon>Bacillota</taxon>
        <taxon>Clostridia</taxon>
        <taxon>Lachnospirales</taxon>
        <taxon>Lachnospiraceae</taxon>
        <taxon>Agathobacter</taxon>
    </lineage>
</organism>
<dbReference type="EMBL" id="QRUJ01000009">
    <property type="protein sequence ID" value="RGR54169.1"/>
    <property type="molecule type" value="Genomic_DNA"/>
</dbReference>
<sequence>MDLGKQNILFFTRTMMLGGTENVVLQLCEVFKPKVNKIVVCSCGGVNVEKLTEMGIRHYQIPDISSKKDIFKICRTVKQIVEKEQITVIHSHHRMAAFYTEILFGSSIIKIANAHNTFFDKKLLTKFVYKHTKVIAVGEMVKKNLVDYFKIPEKQVSVIHNAVKPFDGNYLEDKYIRKLHDDGNFVVGNIGRLSEQKGMEYFIESIPKILKKYPRTRFVIAGNGEDEQKLFNLVKKLGIEECIKFLGYRKDVQNLMSQLDLIVLSSLWEGLPLTPIEAYSVGRTIVATRVDGTPEIVRDGVDGYLIDPKNSEQIADAVCKVIEIDEKRARMEMNAKERYVQEFSFAQLAEKYSRFYEEL</sequence>